<proteinExistence type="predicted"/>
<accession>A0ABQ7GZP1</accession>
<comment type="caution">
    <text evidence="1">The sequence shown here is derived from an EMBL/GenBank/DDBJ whole genome shotgun (WGS) entry which is preliminary data.</text>
</comment>
<name>A0ABQ7GZP1_DUNSA</name>
<feature type="non-terminal residue" evidence="1">
    <location>
        <position position="204"/>
    </location>
</feature>
<gene>
    <name evidence="1" type="ORF">DUNSADRAFT_17817</name>
</gene>
<protein>
    <recommendedName>
        <fullName evidence="3">Encoded protein</fullName>
    </recommendedName>
</protein>
<evidence type="ECO:0000313" key="1">
    <source>
        <dbReference type="EMBL" id="KAF5840082.1"/>
    </source>
</evidence>
<reference evidence="1" key="1">
    <citation type="submission" date="2017-08" db="EMBL/GenBank/DDBJ databases">
        <authorList>
            <person name="Polle J.E."/>
            <person name="Barry K."/>
            <person name="Cushman J."/>
            <person name="Schmutz J."/>
            <person name="Tran D."/>
            <person name="Hathwaick L.T."/>
            <person name="Yim W.C."/>
            <person name="Jenkins J."/>
            <person name="Mckie-Krisberg Z.M."/>
            <person name="Prochnik S."/>
            <person name="Lindquist E."/>
            <person name="Dockter R.B."/>
            <person name="Adam C."/>
            <person name="Molina H."/>
            <person name="Bunkerborg J."/>
            <person name="Jin E."/>
            <person name="Buchheim M."/>
            <person name="Magnuson J."/>
        </authorList>
    </citation>
    <scope>NUCLEOTIDE SEQUENCE</scope>
    <source>
        <strain evidence="1">CCAP 19/18</strain>
    </source>
</reference>
<dbReference type="Proteomes" id="UP000815325">
    <property type="component" value="Unassembled WGS sequence"/>
</dbReference>
<organism evidence="1 2">
    <name type="scientific">Dunaliella salina</name>
    <name type="common">Green alga</name>
    <name type="synonym">Protococcus salinus</name>
    <dbReference type="NCBI Taxonomy" id="3046"/>
    <lineage>
        <taxon>Eukaryota</taxon>
        <taxon>Viridiplantae</taxon>
        <taxon>Chlorophyta</taxon>
        <taxon>core chlorophytes</taxon>
        <taxon>Chlorophyceae</taxon>
        <taxon>CS clade</taxon>
        <taxon>Chlamydomonadales</taxon>
        <taxon>Dunaliellaceae</taxon>
        <taxon>Dunaliella</taxon>
    </lineage>
</organism>
<evidence type="ECO:0000313" key="2">
    <source>
        <dbReference type="Proteomes" id="UP000815325"/>
    </source>
</evidence>
<evidence type="ECO:0008006" key="3">
    <source>
        <dbReference type="Google" id="ProtNLM"/>
    </source>
</evidence>
<sequence length="204" mass="21934">MGRVSYMDEYTVVLEFMKVAGGTDKNVTIRATNNPIDPLGFKLPQGDLEGNLMPHRYCAPDGSDSGKLLTDAQVFEANFTAYPTYMISNTAKLQRTLTEISSRGLNPVVIKGEIPVPLIMIVRDVSVMDGSGVISSALLRTPTLLHGPLSESRPTFDLANTEDVIRLSSNADLFVENLVVTGLKSALISEDDADLGSTTLGIVS</sequence>
<keyword evidence="2" id="KW-1185">Reference proteome</keyword>
<dbReference type="EMBL" id="MU069524">
    <property type="protein sequence ID" value="KAF5840082.1"/>
    <property type="molecule type" value="Genomic_DNA"/>
</dbReference>